<keyword evidence="3" id="KW-1185">Reference proteome</keyword>
<dbReference type="AlphaFoldDB" id="A0A1U7NW63"/>
<reference evidence="2 3" key="1">
    <citation type="submission" date="2017-01" db="EMBL/GenBank/DDBJ databases">
        <title>Genome Analysis of Deinococcus marmoris KOPRI26562.</title>
        <authorList>
            <person name="Kim J.H."/>
            <person name="Oh H.-M."/>
        </authorList>
    </citation>
    <scope>NUCLEOTIDE SEQUENCE [LARGE SCALE GENOMIC DNA]</scope>
    <source>
        <strain evidence="2 3">KOPRI26562</strain>
    </source>
</reference>
<dbReference type="STRING" id="249408.BOO71_0009763"/>
<dbReference type="EMBL" id="MSTI01000114">
    <property type="protein sequence ID" value="OLV17154.1"/>
    <property type="molecule type" value="Genomic_DNA"/>
</dbReference>
<feature type="compositionally biased region" description="Low complexity" evidence="1">
    <location>
        <begin position="21"/>
        <end position="31"/>
    </location>
</feature>
<comment type="caution">
    <text evidence="2">The sequence shown here is derived from an EMBL/GenBank/DDBJ whole genome shotgun (WGS) entry which is preliminary data.</text>
</comment>
<evidence type="ECO:0000313" key="2">
    <source>
        <dbReference type="EMBL" id="OLV17154.1"/>
    </source>
</evidence>
<evidence type="ECO:0000256" key="1">
    <source>
        <dbReference type="SAM" id="MobiDB-lite"/>
    </source>
</evidence>
<proteinExistence type="predicted"/>
<dbReference type="RefSeq" id="WP_075834228.1">
    <property type="nucleotide sequence ID" value="NZ_MSTI01000114.1"/>
</dbReference>
<name>A0A1U7NW63_9DEIO</name>
<organism evidence="2 3">
    <name type="scientific">Deinococcus marmoris</name>
    <dbReference type="NCBI Taxonomy" id="249408"/>
    <lineage>
        <taxon>Bacteria</taxon>
        <taxon>Thermotogati</taxon>
        <taxon>Deinococcota</taxon>
        <taxon>Deinococci</taxon>
        <taxon>Deinococcales</taxon>
        <taxon>Deinococcaceae</taxon>
        <taxon>Deinococcus</taxon>
    </lineage>
</organism>
<sequence>MHWTLYDLPPELEADERGANADAPADFDPPAELEAAPDFLTLTGCPFCGSRDPESCGCFD</sequence>
<dbReference type="Proteomes" id="UP000186607">
    <property type="component" value="Unassembled WGS sequence"/>
</dbReference>
<evidence type="ECO:0000313" key="3">
    <source>
        <dbReference type="Proteomes" id="UP000186607"/>
    </source>
</evidence>
<protein>
    <submittedName>
        <fullName evidence="2">Uncharacterized protein</fullName>
    </submittedName>
</protein>
<gene>
    <name evidence="2" type="ORF">BOO71_0009763</name>
</gene>
<accession>A0A1U7NW63</accession>
<feature type="region of interest" description="Disordered" evidence="1">
    <location>
        <begin position="1"/>
        <end position="31"/>
    </location>
</feature>